<dbReference type="EMBL" id="WXEY01000013">
    <property type="protein sequence ID" value="MZP30417.1"/>
    <property type="molecule type" value="Genomic_DNA"/>
</dbReference>
<feature type="domain" description="NERD" evidence="2">
    <location>
        <begin position="14"/>
        <end position="129"/>
    </location>
</feature>
<accession>A0A845L1M3</accession>
<sequence>MRKHNVEQAKRENKGDDGESEVARALKKGLPDNWVVMNDVVVEPDPEVFAQNDHIVVGPQGLFVIETKAWEGSYLAHKDQWKRREGKNWVKCDSPTQQNWRHAQRVGKWLQDTRLMNIPHPMSEWVRPVVVFTCAKWLKANDCSMPVTQGTGELLAYIRLFEKELLTPTQVEKIVTLLQYPRVAKAFSSKAIVSSDVEAEIAATLDQPVQLAQGRPDPSSSAPKGEVAESSSAETVVSPNVSQPPAQPPTEPNIDLPPHEQSTTRDGKAFVRITAVYDDAKRVYEHYKPKFPNIGPLKRDRYKKDTYYFYLA</sequence>
<organism evidence="3 4">
    <name type="scientific">Heliomicrobium undosum</name>
    <dbReference type="NCBI Taxonomy" id="121734"/>
    <lineage>
        <taxon>Bacteria</taxon>
        <taxon>Bacillati</taxon>
        <taxon>Bacillota</taxon>
        <taxon>Clostridia</taxon>
        <taxon>Eubacteriales</taxon>
        <taxon>Heliobacteriaceae</taxon>
        <taxon>Heliomicrobium</taxon>
    </lineage>
</organism>
<feature type="compositionally biased region" description="Low complexity" evidence="1">
    <location>
        <begin position="228"/>
        <end position="238"/>
    </location>
</feature>
<dbReference type="OrthoDB" id="9813328at2"/>
<name>A0A845L1M3_9FIRM</name>
<dbReference type="RefSeq" id="WP_161258938.1">
    <property type="nucleotide sequence ID" value="NZ_WXEY01000013.1"/>
</dbReference>
<dbReference type="PROSITE" id="PS50965">
    <property type="entry name" value="NERD"/>
    <property type="match status" value="1"/>
</dbReference>
<keyword evidence="4" id="KW-1185">Reference proteome</keyword>
<evidence type="ECO:0000259" key="2">
    <source>
        <dbReference type="PROSITE" id="PS50965"/>
    </source>
</evidence>
<reference evidence="3 4" key="1">
    <citation type="submission" date="2020-01" db="EMBL/GenBank/DDBJ databases">
        <title>Whole-genome sequence of Heliobacterium undosum DSM 13378.</title>
        <authorList>
            <person name="Kyndt J.A."/>
            <person name="Meyer T.E."/>
        </authorList>
    </citation>
    <scope>NUCLEOTIDE SEQUENCE [LARGE SCALE GENOMIC DNA]</scope>
    <source>
        <strain evidence="3 4">DSM 13378</strain>
    </source>
</reference>
<dbReference type="Pfam" id="PF08378">
    <property type="entry name" value="NERD"/>
    <property type="match status" value="1"/>
</dbReference>
<comment type="caution">
    <text evidence="3">The sequence shown here is derived from an EMBL/GenBank/DDBJ whole genome shotgun (WGS) entry which is preliminary data.</text>
</comment>
<evidence type="ECO:0000313" key="3">
    <source>
        <dbReference type="EMBL" id="MZP30417.1"/>
    </source>
</evidence>
<dbReference type="InterPro" id="IPR011528">
    <property type="entry name" value="NERD"/>
</dbReference>
<evidence type="ECO:0000313" key="4">
    <source>
        <dbReference type="Proteomes" id="UP000463470"/>
    </source>
</evidence>
<feature type="region of interest" description="Disordered" evidence="1">
    <location>
        <begin position="1"/>
        <end position="21"/>
    </location>
</feature>
<dbReference type="Proteomes" id="UP000463470">
    <property type="component" value="Unassembled WGS sequence"/>
</dbReference>
<proteinExistence type="predicted"/>
<dbReference type="AlphaFoldDB" id="A0A845L1M3"/>
<gene>
    <name evidence="3" type="ORF">GTO91_11905</name>
</gene>
<evidence type="ECO:0000256" key="1">
    <source>
        <dbReference type="SAM" id="MobiDB-lite"/>
    </source>
</evidence>
<feature type="region of interest" description="Disordered" evidence="1">
    <location>
        <begin position="208"/>
        <end position="267"/>
    </location>
</feature>
<protein>
    <recommendedName>
        <fullName evidence="2">NERD domain-containing protein</fullName>
    </recommendedName>
</protein>